<dbReference type="GO" id="GO:0002128">
    <property type="term" value="P:tRNA nucleoside ribose methylation"/>
    <property type="evidence" value="ECO:0007669"/>
    <property type="project" value="TreeGrafter"/>
</dbReference>
<keyword evidence="2 5" id="KW-0489">Methyltransferase</keyword>
<dbReference type="OrthoDB" id="9806346at2"/>
<dbReference type="Gene3D" id="1.10.8.590">
    <property type="match status" value="1"/>
</dbReference>
<evidence type="ECO:0000313" key="7">
    <source>
        <dbReference type="EMBL" id="RMA79927.1"/>
    </source>
</evidence>
<dbReference type="AlphaFoldDB" id="A0A3M0A5L6"/>
<comment type="subcellular location">
    <subcellularLocation>
        <location evidence="5">Cytoplasm</location>
    </subcellularLocation>
</comment>
<dbReference type="PANTHER" id="PTHR42786">
    <property type="entry name" value="TRNA/RRNA METHYLTRANSFERASE"/>
    <property type="match status" value="1"/>
</dbReference>
<dbReference type="GO" id="GO:0160206">
    <property type="term" value="F:tRNA (cytidine(32)/uridine(32)-2'-O)-methyltransferase activity"/>
    <property type="evidence" value="ECO:0007669"/>
    <property type="project" value="UniProtKB-EC"/>
</dbReference>
<dbReference type="InterPro" id="IPR001537">
    <property type="entry name" value="SpoU_MeTrfase"/>
</dbReference>
<feature type="domain" description="tRNA/rRNA methyltransferase SpoU type" evidence="6">
    <location>
        <begin position="5"/>
        <end position="157"/>
    </location>
</feature>
<evidence type="ECO:0000256" key="3">
    <source>
        <dbReference type="ARBA" id="ARBA00022679"/>
    </source>
</evidence>
<organism evidence="7 8">
    <name type="scientific">Umboniibacter marinipuniceus</name>
    <dbReference type="NCBI Taxonomy" id="569599"/>
    <lineage>
        <taxon>Bacteria</taxon>
        <taxon>Pseudomonadati</taxon>
        <taxon>Pseudomonadota</taxon>
        <taxon>Gammaproteobacteria</taxon>
        <taxon>Cellvibrionales</taxon>
        <taxon>Cellvibrionaceae</taxon>
        <taxon>Umboniibacter</taxon>
    </lineage>
</organism>
<keyword evidence="5" id="KW-0819">tRNA processing</keyword>
<evidence type="ECO:0000259" key="6">
    <source>
        <dbReference type="Pfam" id="PF00588"/>
    </source>
</evidence>
<comment type="catalytic activity">
    <reaction evidence="5">
        <text>uridine(32) in tRNA + S-adenosyl-L-methionine = 2'-O-methyluridine(32) in tRNA + S-adenosyl-L-homocysteine + H(+)</text>
        <dbReference type="Rhea" id="RHEA:42936"/>
        <dbReference type="Rhea" id="RHEA-COMP:10107"/>
        <dbReference type="Rhea" id="RHEA-COMP:10290"/>
        <dbReference type="ChEBI" id="CHEBI:15378"/>
        <dbReference type="ChEBI" id="CHEBI:57856"/>
        <dbReference type="ChEBI" id="CHEBI:59789"/>
        <dbReference type="ChEBI" id="CHEBI:65315"/>
        <dbReference type="ChEBI" id="CHEBI:74478"/>
        <dbReference type="EC" id="2.1.1.200"/>
    </reaction>
</comment>
<dbReference type="GO" id="GO:0005829">
    <property type="term" value="C:cytosol"/>
    <property type="evidence" value="ECO:0007669"/>
    <property type="project" value="TreeGrafter"/>
</dbReference>
<keyword evidence="4 5" id="KW-0949">S-adenosyl-L-methionine</keyword>
<reference evidence="7 8" key="1">
    <citation type="submission" date="2018-10" db="EMBL/GenBank/DDBJ databases">
        <title>Genomic Encyclopedia of Type Strains, Phase IV (KMG-IV): sequencing the most valuable type-strain genomes for metagenomic binning, comparative biology and taxonomic classification.</title>
        <authorList>
            <person name="Goeker M."/>
        </authorList>
    </citation>
    <scope>NUCLEOTIDE SEQUENCE [LARGE SCALE GENOMIC DNA]</scope>
    <source>
        <strain evidence="7 8">DSM 25080</strain>
    </source>
</reference>
<evidence type="ECO:0000313" key="8">
    <source>
        <dbReference type="Proteomes" id="UP000267187"/>
    </source>
</evidence>
<name>A0A3M0A5L6_9GAMM</name>
<dbReference type="GO" id="GO:0003723">
    <property type="term" value="F:RNA binding"/>
    <property type="evidence" value="ECO:0007669"/>
    <property type="project" value="InterPro"/>
</dbReference>
<accession>A0A3M0A5L6</accession>
<evidence type="ECO:0000256" key="1">
    <source>
        <dbReference type="ARBA" id="ARBA00007228"/>
    </source>
</evidence>
<dbReference type="CDD" id="cd18093">
    <property type="entry name" value="SpoU-like_TrmJ"/>
    <property type="match status" value="1"/>
</dbReference>
<dbReference type="EMBL" id="REFJ01000003">
    <property type="protein sequence ID" value="RMA79927.1"/>
    <property type="molecule type" value="Genomic_DNA"/>
</dbReference>
<gene>
    <name evidence="5" type="primary">trmJ</name>
    <name evidence="7" type="ORF">DFR27_1278</name>
</gene>
<keyword evidence="5" id="KW-0963">Cytoplasm</keyword>
<dbReference type="PANTHER" id="PTHR42786:SF2">
    <property type="entry name" value="TRNA (CYTIDINE_URIDINE-2'-O-)-METHYLTRANSFERASE TRMJ"/>
    <property type="match status" value="1"/>
</dbReference>
<comment type="function">
    <text evidence="5">Catalyzes the formation of 2'O-methylated cytidine (Cm32) or 2'O-methylated uridine (Um32) at position 32 in tRNA.</text>
</comment>
<dbReference type="InterPro" id="IPR029028">
    <property type="entry name" value="Alpha/beta_knot_MTases"/>
</dbReference>
<dbReference type="NCBIfam" id="TIGR00050">
    <property type="entry name" value="rRNA_methyl_1"/>
    <property type="match status" value="1"/>
</dbReference>
<sequence>MLERVSVVMVGTSHPGNIGATARAMAVMGLSKLVLAKPRCEVNDQSEAMASKGQGVLEARIETNSLAEALAGQQLVIGASARVRGLDWPLVSPREASAIMAAKLKSGEASEVAWVLGREDTGLTNEELAHCHYHVHIPTSAEYSSLNVAAAAQILAYESRLALLDIGAAAVTSSADEALATGDDLAFFFDHLEQVMVEVGFHNRAEPKQTMQRLRKLFYRSHPKSAEISILRGILSGVQKKISNNDNMT</sequence>
<evidence type="ECO:0000256" key="4">
    <source>
        <dbReference type="ARBA" id="ARBA00022691"/>
    </source>
</evidence>
<keyword evidence="8" id="KW-1185">Reference proteome</keyword>
<dbReference type="EC" id="2.1.1.200" evidence="5"/>
<dbReference type="Proteomes" id="UP000267187">
    <property type="component" value="Unassembled WGS sequence"/>
</dbReference>
<proteinExistence type="inferred from homology"/>
<dbReference type="RefSeq" id="WP_121876625.1">
    <property type="nucleotide sequence ID" value="NZ_REFJ01000003.1"/>
</dbReference>
<comment type="subunit">
    <text evidence="5">Homodimer.</text>
</comment>
<comment type="catalytic activity">
    <reaction evidence="5">
        <text>cytidine(32) in tRNA + S-adenosyl-L-methionine = 2'-O-methylcytidine(32) in tRNA + S-adenosyl-L-homocysteine + H(+)</text>
        <dbReference type="Rhea" id="RHEA:42932"/>
        <dbReference type="Rhea" id="RHEA-COMP:10288"/>
        <dbReference type="Rhea" id="RHEA-COMP:10289"/>
        <dbReference type="ChEBI" id="CHEBI:15378"/>
        <dbReference type="ChEBI" id="CHEBI:57856"/>
        <dbReference type="ChEBI" id="CHEBI:59789"/>
        <dbReference type="ChEBI" id="CHEBI:74495"/>
        <dbReference type="ChEBI" id="CHEBI:82748"/>
        <dbReference type="EC" id="2.1.1.200"/>
    </reaction>
</comment>
<comment type="similarity">
    <text evidence="1">Belongs to the class IV-like SAM-binding methyltransferase superfamily. RNA methyltransferase TrmH family.</text>
</comment>
<comment type="caution">
    <text evidence="7">The sequence shown here is derived from an EMBL/GenBank/DDBJ whole genome shotgun (WGS) entry which is preliminary data.</text>
</comment>
<dbReference type="InterPro" id="IPR004384">
    <property type="entry name" value="RNA_MeTrfase_TrmJ/LasT"/>
</dbReference>
<dbReference type="Gene3D" id="3.40.1280.10">
    <property type="match status" value="1"/>
</dbReference>
<dbReference type="PIRSF" id="PIRSF004808">
    <property type="entry name" value="LasT"/>
    <property type="match status" value="1"/>
</dbReference>
<keyword evidence="3 7" id="KW-0808">Transferase</keyword>
<evidence type="ECO:0000256" key="2">
    <source>
        <dbReference type="ARBA" id="ARBA00022603"/>
    </source>
</evidence>
<dbReference type="InterPro" id="IPR029026">
    <property type="entry name" value="tRNA_m1G_MTases_N"/>
</dbReference>
<dbReference type="Pfam" id="PF00588">
    <property type="entry name" value="SpoU_methylase"/>
    <property type="match status" value="1"/>
</dbReference>
<dbReference type="SUPFAM" id="SSF75217">
    <property type="entry name" value="alpha/beta knot"/>
    <property type="match status" value="1"/>
</dbReference>
<evidence type="ECO:0000256" key="5">
    <source>
        <dbReference type="RuleBase" id="RU362024"/>
    </source>
</evidence>
<dbReference type="GO" id="GO:0106339">
    <property type="term" value="F:tRNA (cytidine(32)-2'-O)-methyltransferase activity"/>
    <property type="evidence" value="ECO:0007669"/>
    <property type="project" value="RHEA"/>
</dbReference>
<protein>
    <recommendedName>
        <fullName evidence="5">tRNA (cytidine/uridine-2'-O-)-methyltransferase TrmJ</fullName>
        <ecNumber evidence="5">2.1.1.200</ecNumber>
    </recommendedName>
    <alternativeName>
        <fullName evidence="5">tRNA (cytidine(32)/uridine(32)-2'-O)-methyltransferase</fullName>
    </alternativeName>
    <alternativeName>
        <fullName evidence="5">tRNA Cm32/Um32 methyltransferase</fullName>
    </alternativeName>
</protein>